<dbReference type="RefSeq" id="WP_170916666.1">
    <property type="nucleotide sequence ID" value="NZ_FUZA01000004.1"/>
</dbReference>
<gene>
    <name evidence="1" type="ORF">SAMN05660293_03328</name>
</gene>
<evidence type="ECO:0000313" key="2">
    <source>
        <dbReference type="Proteomes" id="UP000190897"/>
    </source>
</evidence>
<protein>
    <submittedName>
        <fullName evidence="1">Uncharacterized protein</fullName>
    </submittedName>
</protein>
<name>A0A1T5FRH4_9BACT</name>
<dbReference type="Proteomes" id="UP000190897">
    <property type="component" value="Unassembled WGS sequence"/>
</dbReference>
<dbReference type="AlphaFoldDB" id="A0A1T5FRH4"/>
<sequence>MNTTARSKRTKFRKETTYASLEEAVEAKLVIARKQLEGVDLSFFEEKKKLQ</sequence>
<reference evidence="2" key="1">
    <citation type="submission" date="2017-02" db="EMBL/GenBank/DDBJ databases">
        <authorList>
            <person name="Varghese N."/>
            <person name="Submissions S."/>
        </authorList>
    </citation>
    <scope>NUCLEOTIDE SEQUENCE [LARGE SCALE GENOMIC DNA]</scope>
    <source>
        <strain evidence="2">DSM 22270</strain>
    </source>
</reference>
<dbReference type="STRING" id="651661.SAMN05660293_03328"/>
<proteinExistence type="predicted"/>
<dbReference type="EMBL" id="FUZA01000004">
    <property type="protein sequence ID" value="SKB98704.1"/>
    <property type="molecule type" value="Genomic_DNA"/>
</dbReference>
<keyword evidence="2" id="KW-1185">Reference proteome</keyword>
<accession>A0A1T5FRH4</accession>
<evidence type="ECO:0000313" key="1">
    <source>
        <dbReference type="EMBL" id="SKB98704.1"/>
    </source>
</evidence>
<organism evidence="1 2">
    <name type="scientific">Dyadobacter psychrophilus</name>
    <dbReference type="NCBI Taxonomy" id="651661"/>
    <lineage>
        <taxon>Bacteria</taxon>
        <taxon>Pseudomonadati</taxon>
        <taxon>Bacteroidota</taxon>
        <taxon>Cytophagia</taxon>
        <taxon>Cytophagales</taxon>
        <taxon>Spirosomataceae</taxon>
        <taxon>Dyadobacter</taxon>
    </lineage>
</organism>